<dbReference type="Proteomes" id="UP001204798">
    <property type="component" value="Unassembled WGS sequence"/>
</dbReference>
<keyword evidence="1" id="KW-0732">Signal</keyword>
<evidence type="ECO:0000259" key="2">
    <source>
        <dbReference type="Pfam" id="PF16694"/>
    </source>
</evidence>
<protein>
    <recommendedName>
        <fullName evidence="2">Cytochrome P460 domain-containing protein</fullName>
    </recommendedName>
</protein>
<accession>A0ABT2ETH8</accession>
<name>A0ABT2ETH8_9BACT</name>
<dbReference type="RefSeq" id="WP_259101433.1">
    <property type="nucleotide sequence ID" value="NZ_CP130454.1"/>
</dbReference>
<keyword evidence="4" id="KW-1185">Reference proteome</keyword>
<evidence type="ECO:0000256" key="1">
    <source>
        <dbReference type="SAM" id="SignalP"/>
    </source>
</evidence>
<dbReference type="Gene3D" id="3.50.70.20">
    <property type="entry name" value="Cytochrome P460"/>
    <property type="match status" value="1"/>
</dbReference>
<dbReference type="InterPro" id="IPR032033">
    <property type="entry name" value="Cytochrome_P460"/>
</dbReference>
<evidence type="ECO:0000313" key="3">
    <source>
        <dbReference type="EMBL" id="MCS3920949.1"/>
    </source>
</evidence>
<dbReference type="CDD" id="cd20752">
    <property type="entry name" value="cyt_c'_beta"/>
    <property type="match status" value="1"/>
</dbReference>
<dbReference type="Pfam" id="PF16694">
    <property type="entry name" value="Cytochrome_P460"/>
    <property type="match status" value="1"/>
</dbReference>
<organism evidence="3 4">
    <name type="scientific">Candidatus Fervidibacter sacchari</name>
    <dbReference type="NCBI Taxonomy" id="1448929"/>
    <lineage>
        <taxon>Bacteria</taxon>
        <taxon>Candidatus Fervidibacterota</taxon>
        <taxon>Candidatus Fervidibacter</taxon>
    </lineage>
</organism>
<feature type="domain" description="Cytochrome P460" evidence="2">
    <location>
        <begin position="35"/>
        <end position="162"/>
    </location>
</feature>
<gene>
    <name evidence="3" type="ORF">M2350_003390</name>
</gene>
<sequence length="166" mass="18886">MLRKYVAVAVLLLGLWALVLMAQQKENLPVPTELPKDWRDWVHIKTGVIYSEKHPLFEAFGGVHHIYANKIAAEAYKKGGKKFPDGSVIVFALYELKDEGGMFVAGERKVVAIMVKDSKRYEKTGGWGWQAWDAKGKAIVTDPVEQCFTCHKPMRENDYVFSKWTP</sequence>
<dbReference type="EMBL" id="JANUCP010000008">
    <property type="protein sequence ID" value="MCS3920949.1"/>
    <property type="molecule type" value="Genomic_DNA"/>
</dbReference>
<feature type="signal peptide" evidence="1">
    <location>
        <begin position="1"/>
        <end position="22"/>
    </location>
</feature>
<reference evidence="3 4" key="1">
    <citation type="submission" date="2022-08" db="EMBL/GenBank/DDBJ databases">
        <title>Bacterial and archaeal communities from various locations to study Microbial Dark Matter (Phase II).</title>
        <authorList>
            <person name="Stepanauskas R."/>
        </authorList>
    </citation>
    <scope>NUCLEOTIDE SEQUENCE [LARGE SCALE GENOMIC DNA]</scope>
    <source>
        <strain evidence="3 4">PD1</strain>
    </source>
</reference>
<proteinExistence type="predicted"/>
<feature type="chain" id="PRO_5045446528" description="Cytochrome P460 domain-containing protein" evidence="1">
    <location>
        <begin position="23"/>
        <end position="166"/>
    </location>
</feature>
<comment type="caution">
    <text evidence="3">The sequence shown here is derived from an EMBL/GenBank/DDBJ whole genome shotgun (WGS) entry which is preliminary data.</text>
</comment>
<evidence type="ECO:0000313" key="4">
    <source>
        <dbReference type="Proteomes" id="UP001204798"/>
    </source>
</evidence>
<dbReference type="InterPro" id="IPR038142">
    <property type="entry name" value="Cytochrome_P460_sp"/>
</dbReference>